<dbReference type="AlphaFoldDB" id="A0A0G1S1A2"/>
<sequence length="123" mass="12874">MKRGQALTMLLFTVSISLMVVTASVMIIAANSLSVSHVESGSLAYHIAESGLEDALMRLLRDPAAAEGTLTVGLGQATVIVTGSDPLVVTSTGRLGNFVRSVRADVSYTGGIMTVSSWQEVFN</sequence>
<dbReference type="STRING" id="1618364.UX86_C0033G0003"/>
<evidence type="ECO:0008006" key="3">
    <source>
        <dbReference type="Google" id="ProtNLM"/>
    </source>
</evidence>
<dbReference type="Proteomes" id="UP000034502">
    <property type="component" value="Unassembled WGS sequence"/>
</dbReference>
<reference evidence="1 2" key="1">
    <citation type="journal article" date="2015" name="Nature">
        <title>rRNA introns, odd ribosomes, and small enigmatic genomes across a large radiation of phyla.</title>
        <authorList>
            <person name="Brown C.T."/>
            <person name="Hug L.A."/>
            <person name="Thomas B.C."/>
            <person name="Sharon I."/>
            <person name="Castelle C.J."/>
            <person name="Singh A."/>
            <person name="Wilkins M.J."/>
            <person name="Williams K.H."/>
            <person name="Banfield J.F."/>
        </authorList>
    </citation>
    <scope>NUCLEOTIDE SEQUENCE [LARGE SCALE GENOMIC DNA]</scope>
</reference>
<gene>
    <name evidence="1" type="ORF">UX86_C0033G0003</name>
</gene>
<comment type="caution">
    <text evidence="1">The sequence shown here is derived from an EMBL/GenBank/DDBJ whole genome shotgun (WGS) entry which is preliminary data.</text>
</comment>
<protein>
    <recommendedName>
        <fullName evidence="3">Type 4 fimbrial biogenesis protein PilX N-terminal domain-containing protein</fullName>
    </recommendedName>
</protein>
<evidence type="ECO:0000313" key="1">
    <source>
        <dbReference type="EMBL" id="KKU63121.1"/>
    </source>
</evidence>
<name>A0A0G1S1A2_9BACT</name>
<evidence type="ECO:0000313" key="2">
    <source>
        <dbReference type="Proteomes" id="UP000034502"/>
    </source>
</evidence>
<proteinExistence type="predicted"/>
<dbReference type="EMBL" id="LCNU01000033">
    <property type="protein sequence ID" value="KKU63121.1"/>
    <property type="molecule type" value="Genomic_DNA"/>
</dbReference>
<organism evidence="1 2">
    <name type="scientific">Candidatus Amesbacteria bacterium GW2011_GWC1_47_15</name>
    <dbReference type="NCBI Taxonomy" id="1618364"/>
    <lineage>
        <taxon>Bacteria</taxon>
        <taxon>Candidatus Amesiibacteriota</taxon>
    </lineage>
</organism>
<accession>A0A0G1S1A2</accession>